<proteinExistence type="predicted"/>
<dbReference type="EMBL" id="FNKO01000002">
    <property type="protein sequence ID" value="SDQ84980.1"/>
    <property type="molecule type" value="Genomic_DNA"/>
</dbReference>
<dbReference type="SUPFAM" id="SSF53697">
    <property type="entry name" value="SIS domain"/>
    <property type="match status" value="1"/>
</dbReference>
<protein>
    <submittedName>
        <fullName evidence="1">Phospho-glucose isomerase C-terminal SIS domain-containing protein</fullName>
    </submittedName>
</protein>
<dbReference type="STRING" id="995062.SAMN04489718_2422"/>
<keyword evidence="1" id="KW-0413">Isomerase</keyword>
<dbReference type="Proteomes" id="UP000199301">
    <property type="component" value="Unassembled WGS sequence"/>
</dbReference>
<sequence>MVLDDSILDDQQRLFALDTEGLLRSAALAGAQVRSAANSASEAGLDDFVAERPRALVLLSRAGVGTAACRSLAALLGPSCPVPVVVTEVIPSWVGPLDVVFAYGTDGGDKVLAESLELAGRRGASIVLAAPEEGPVAASVAGRARSVPPRIPVPEGLGFAHVFTAGLRLFQALGLLSVDTEALADALDEQAAAAHPSNETPENPAKKLVLRLADRVPLLWGVDELSTALGEHGAYVLGCYAGVPCDVSSYAQAVNRRSLHGSASAVGSESDLFADPEDTTAALRVLLLTVRADERALLTERMATEALPGADVLSPSETREQDAILRSALLAVGFDMAAVYLGLASGLPDGHGRSMVGAR</sequence>
<evidence type="ECO:0000313" key="1">
    <source>
        <dbReference type="EMBL" id="SDQ84980.1"/>
    </source>
</evidence>
<dbReference type="GO" id="GO:1901135">
    <property type="term" value="P:carbohydrate derivative metabolic process"/>
    <property type="evidence" value="ECO:0007669"/>
    <property type="project" value="InterPro"/>
</dbReference>
<name>A0A1H1E8V2_9ACTN</name>
<accession>A0A1H1E8V2</accession>
<reference evidence="2" key="1">
    <citation type="submission" date="2016-10" db="EMBL/GenBank/DDBJ databases">
        <authorList>
            <person name="Varghese N."/>
            <person name="Submissions S."/>
        </authorList>
    </citation>
    <scope>NUCLEOTIDE SEQUENCE [LARGE SCALE GENOMIC DNA]</scope>
    <source>
        <strain evidence="2">DSM 45459</strain>
    </source>
</reference>
<dbReference type="AlphaFoldDB" id="A0A1H1E8V2"/>
<dbReference type="GO" id="GO:0016853">
    <property type="term" value="F:isomerase activity"/>
    <property type="evidence" value="ECO:0007669"/>
    <property type="project" value="UniProtKB-KW"/>
</dbReference>
<keyword evidence="2" id="KW-1185">Reference proteome</keyword>
<evidence type="ECO:0000313" key="2">
    <source>
        <dbReference type="Proteomes" id="UP000199301"/>
    </source>
</evidence>
<gene>
    <name evidence="1" type="ORF">SAMN04489718_2422</name>
</gene>
<dbReference type="GO" id="GO:0097367">
    <property type="term" value="F:carbohydrate derivative binding"/>
    <property type="evidence" value="ECO:0007669"/>
    <property type="project" value="InterPro"/>
</dbReference>
<dbReference type="InterPro" id="IPR046348">
    <property type="entry name" value="SIS_dom_sf"/>
</dbReference>
<organism evidence="1 2">
    <name type="scientific">Actinopolyspora saharensis</name>
    <dbReference type="NCBI Taxonomy" id="995062"/>
    <lineage>
        <taxon>Bacteria</taxon>
        <taxon>Bacillati</taxon>
        <taxon>Actinomycetota</taxon>
        <taxon>Actinomycetes</taxon>
        <taxon>Actinopolysporales</taxon>
        <taxon>Actinopolysporaceae</taxon>
        <taxon>Actinopolyspora</taxon>
    </lineage>
</organism>